<feature type="compositionally biased region" description="Basic and acidic residues" evidence="6">
    <location>
        <begin position="194"/>
        <end position="206"/>
    </location>
</feature>
<keyword evidence="4 7" id="KW-1133">Transmembrane helix</keyword>
<reference evidence="8 9" key="1">
    <citation type="journal article" date="2014" name="PLoS Genet.">
        <title>Phylogenetically driven sequencing of extremely halophilic archaea reveals strategies for static and dynamic osmo-response.</title>
        <authorList>
            <person name="Becker E.A."/>
            <person name="Seitzer P.M."/>
            <person name="Tritt A."/>
            <person name="Larsen D."/>
            <person name="Krusor M."/>
            <person name="Yao A.I."/>
            <person name="Wu D."/>
            <person name="Madern D."/>
            <person name="Eisen J.A."/>
            <person name="Darling A.E."/>
            <person name="Facciotti M.T."/>
        </authorList>
    </citation>
    <scope>NUCLEOTIDE SEQUENCE [LARGE SCALE GENOMIC DNA]</scope>
    <source>
        <strain evidence="8 9">DSM 12281</strain>
    </source>
</reference>
<dbReference type="OrthoDB" id="85180at2157"/>
<dbReference type="GO" id="GO:0008324">
    <property type="term" value="F:monoatomic cation transmembrane transporter activity"/>
    <property type="evidence" value="ECO:0007669"/>
    <property type="project" value="InterPro"/>
</dbReference>
<comment type="subcellular location">
    <subcellularLocation>
        <location evidence="1">Cell membrane</location>
        <topology evidence="1">Multi-pass membrane protein</topology>
    </subcellularLocation>
</comment>
<proteinExistence type="predicted"/>
<evidence type="ECO:0000256" key="4">
    <source>
        <dbReference type="ARBA" id="ARBA00022989"/>
    </source>
</evidence>
<accession>M0A7I3</accession>
<dbReference type="RefSeq" id="WP_006824884.1">
    <property type="nucleotide sequence ID" value="NZ_AOIL01000016.1"/>
</dbReference>
<dbReference type="AlphaFoldDB" id="M0A7I3"/>
<dbReference type="EMBL" id="AOIL01000016">
    <property type="protein sequence ID" value="ELY94725.1"/>
    <property type="molecule type" value="Genomic_DNA"/>
</dbReference>
<evidence type="ECO:0000256" key="6">
    <source>
        <dbReference type="SAM" id="MobiDB-lite"/>
    </source>
</evidence>
<feature type="region of interest" description="Disordered" evidence="6">
    <location>
        <begin position="169"/>
        <end position="229"/>
    </location>
</feature>
<keyword evidence="2" id="KW-1003">Cell membrane</keyword>
<dbReference type="STRING" id="1230458.C484_05232"/>
<keyword evidence="3 7" id="KW-0812">Transmembrane</keyword>
<feature type="compositionally biased region" description="Polar residues" evidence="6">
    <location>
        <begin position="213"/>
        <end position="222"/>
    </location>
</feature>
<comment type="caution">
    <text evidence="8">The sequence shown here is derived from an EMBL/GenBank/DDBJ whole genome shotgun (WGS) entry which is preliminary data.</text>
</comment>
<dbReference type="Proteomes" id="UP000011648">
    <property type="component" value="Unassembled WGS sequence"/>
</dbReference>
<dbReference type="InterPro" id="IPR002758">
    <property type="entry name" value="Cation_antiport_E"/>
</dbReference>
<evidence type="ECO:0000313" key="9">
    <source>
        <dbReference type="Proteomes" id="UP000011648"/>
    </source>
</evidence>
<dbReference type="Pfam" id="PF01899">
    <property type="entry name" value="MNHE"/>
    <property type="match status" value="1"/>
</dbReference>
<dbReference type="GO" id="GO:0005886">
    <property type="term" value="C:plasma membrane"/>
    <property type="evidence" value="ECO:0007669"/>
    <property type="project" value="UniProtKB-SubCell"/>
</dbReference>
<dbReference type="PANTHER" id="PTHR34584:SF1">
    <property type="entry name" value="NA(+)_H(+) ANTIPORTER SUBUNIT E1"/>
    <property type="match status" value="1"/>
</dbReference>
<evidence type="ECO:0000313" key="8">
    <source>
        <dbReference type="EMBL" id="ELY94725.1"/>
    </source>
</evidence>
<feature type="transmembrane region" description="Helical" evidence="7">
    <location>
        <begin position="32"/>
        <end position="52"/>
    </location>
</feature>
<gene>
    <name evidence="8" type="ORF">C484_05232</name>
</gene>
<evidence type="ECO:0000256" key="3">
    <source>
        <dbReference type="ARBA" id="ARBA00022692"/>
    </source>
</evidence>
<evidence type="ECO:0000256" key="2">
    <source>
        <dbReference type="ARBA" id="ARBA00022475"/>
    </source>
</evidence>
<dbReference type="PATRIC" id="fig|1230458.4.peg.1056"/>
<evidence type="ECO:0000256" key="1">
    <source>
        <dbReference type="ARBA" id="ARBA00004651"/>
    </source>
</evidence>
<keyword evidence="5 7" id="KW-0472">Membrane</keyword>
<sequence length="229" mass="25465">MTVRTWPVAGIVFAVLWIFVRGIELAPAALVGQFLAGIVVGFPIAFLFRRLYGKYTDLGRLGHASPYAGRYLAAFSWELVRANLDVAYRVLSPRVKIEPEVILVPLRVQTVAGITLIANSITLTPGTVALDHDPEENALYVHAIDGRDPESIAAPIRTWETYALEMFDEELSPSDPPPAIITGREDDDTNAALERTHHYRGEDGHHNRMPNREPNSNDQHSQTEADEDE</sequence>
<evidence type="ECO:0000256" key="7">
    <source>
        <dbReference type="SAM" id="Phobius"/>
    </source>
</evidence>
<name>M0A7I3_9EURY</name>
<keyword evidence="9" id="KW-1185">Reference proteome</keyword>
<organism evidence="8 9">
    <name type="scientific">Natrialba taiwanensis DSM 12281</name>
    <dbReference type="NCBI Taxonomy" id="1230458"/>
    <lineage>
        <taxon>Archaea</taxon>
        <taxon>Methanobacteriati</taxon>
        <taxon>Methanobacteriota</taxon>
        <taxon>Stenosarchaea group</taxon>
        <taxon>Halobacteria</taxon>
        <taxon>Halobacteriales</taxon>
        <taxon>Natrialbaceae</taxon>
        <taxon>Natrialba</taxon>
    </lineage>
</organism>
<protein>
    <submittedName>
        <fullName evidence="8">Cation antiporter</fullName>
    </submittedName>
</protein>
<dbReference type="PANTHER" id="PTHR34584">
    <property type="entry name" value="NA(+)/H(+) ANTIPORTER SUBUNIT E1"/>
    <property type="match status" value="1"/>
</dbReference>
<evidence type="ECO:0000256" key="5">
    <source>
        <dbReference type="ARBA" id="ARBA00023136"/>
    </source>
</evidence>